<name>A0A1M6XKP9_9BACT</name>
<feature type="transmembrane region" description="Helical" evidence="1">
    <location>
        <begin position="135"/>
        <end position="161"/>
    </location>
</feature>
<dbReference type="Pfam" id="PF06245">
    <property type="entry name" value="DUF1015"/>
    <property type="match status" value="1"/>
</dbReference>
<accession>A0A1M6XKP9</accession>
<dbReference type="Pfam" id="PF09835">
    <property type="entry name" value="DUF2062"/>
    <property type="match status" value="1"/>
</dbReference>
<proteinExistence type="predicted"/>
<gene>
    <name evidence="3" type="ORF">SAMN05720469_13213</name>
</gene>
<feature type="domain" description="DUF2062" evidence="2">
    <location>
        <begin position="16"/>
        <end position="168"/>
    </location>
</feature>
<dbReference type="PANTHER" id="PTHR36454">
    <property type="entry name" value="LMO2823 PROTEIN"/>
    <property type="match status" value="1"/>
</dbReference>
<sequence>MAVARKKTEKSRVTRISRVYFNRMFPKRMDALKVALSVFLGVFIGIMPTIGIAIILTVAACALFKLPKVPGVVSSFVANPLTQFGFFYPSGYYIGKKIIQPPAISFDFLRELEGLSFRNCIDVVTRLWNDAGGHVLAFLVGITFVALVFGLAFGVAAYFIVSYRKKKHIAIKNKYIQELISEDQKIIKEAKLKGKHMHIFPFKALRPVDPKCAKDISALPYDVMNREEAKEMAKGLPYSYLRITRAELELPDSVDAYDPKVYAHAKENLEKFIADGVIAFDKKNCLYIYRQTMNGREQYGLVCTVPAKDYFDNIIKKHELTRKDKEDDRLRHVLATNSNTGPVFLTYRDQGQFELLKKIIARDPVYDFVTEADGFGHTVWVIDDDNEIEEICRSFDSVPVCYIADGHHRSAAGARAAGYRAAQNPNNRGDEEYNRYLAILFPSTQLKILDYNRVLKDLNGRTQEEFFAELEKVFVMEKLPSAAHPSKQNVVNMYIGGNWYACAFKPEYLEDLGPVDSLDVALLQKLVLKPLFNVDDPRTAKNIDFVGGIRGLGELEKRVDSGECACAFAMYPTTLDQLMAIADAGEIMPPKSTWFEPKLRDGLLVHSLD</sequence>
<dbReference type="InterPro" id="IPR008323">
    <property type="entry name" value="UCP033563"/>
</dbReference>
<evidence type="ECO:0000256" key="1">
    <source>
        <dbReference type="SAM" id="Phobius"/>
    </source>
</evidence>
<keyword evidence="1" id="KW-0472">Membrane</keyword>
<keyword evidence="1" id="KW-0812">Transmembrane</keyword>
<dbReference type="InterPro" id="IPR018639">
    <property type="entry name" value="DUF2062"/>
</dbReference>
<reference evidence="4" key="1">
    <citation type="submission" date="2016-11" db="EMBL/GenBank/DDBJ databases">
        <authorList>
            <person name="Varghese N."/>
            <person name="Submissions S."/>
        </authorList>
    </citation>
    <scope>NUCLEOTIDE SEQUENCE [LARGE SCALE GENOMIC DNA]</scope>
    <source>
        <strain evidence="4">UWOS</strain>
    </source>
</reference>
<dbReference type="PANTHER" id="PTHR36454:SF1">
    <property type="entry name" value="DUF1015 DOMAIN-CONTAINING PROTEIN"/>
    <property type="match status" value="1"/>
</dbReference>
<evidence type="ECO:0000259" key="2">
    <source>
        <dbReference type="Pfam" id="PF09835"/>
    </source>
</evidence>
<evidence type="ECO:0000313" key="4">
    <source>
        <dbReference type="Proteomes" id="UP000184275"/>
    </source>
</evidence>
<feature type="transmembrane region" description="Helical" evidence="1">
    <location>
        <begin position="34"/>
        <end position="66"/>
    </location>
</feature>
<organism evidence="3 4">
    <name type="scientific">Fibrobacter intestinalis</name>
    <dbReference type="NCBI Taxonomy" id="28122"/>
    <lineage>
        <taxon>Bacteria</taxon>
        <taxon>Pseudomonadati</taxon>
        <taxon>Fibrobacterota</taxon>
        <taxon>Fibrobacteria</taxon>
        <taxon>Fibrobacterales</taxon>
        <taxon>Fibrobacteraceae</taxon>
        <taxon>Fibrobacter</taxon>
    </lineage>
</organism>
<dbReference type="EMBL" id="FRAW01000032">
    <property type="protein sequence ID" value="SHL06544.1"/>
    <property type="molecule type" value="Genomic_DNA"/>
</dbReference>
<dbReference type="AlphaFoldDB" id="A0A1M6XKP9"/>
<keyword evidence="4" id="KW-1185">Reference proteome</keyword>
<dbReference type="RefSeq" id="WP_073305739.1">
    <property type="nucleotide sequence ID" value="NZ_FRAW01000032.1"/>
</dbReference>
<evidence type="ECO:0000313" key="3">
    <source>
        <dbReference type="EMBL" id="SHL06544.1"/>
    </source>
</evidence>
<keyword evidence="1" id="KW-1133">Transmembrane helix</keyword>
<protein>
    <submittedName>
        <fullName evidence="3">Uncharacterized conserved protein, DUF1015 family</fullName>
    </submittedName>
</protein>
<dbReference type="Proteomes" id="UP000184275">
    <property type="component" value="Unassembled WGS sequence"/>
</dbReference>